<evidence type="ECO:0000313" key="2">
    <source>
        <dbReference type="EMBL" id="TET62349.1"/>
    </source>
</evidence>
<feature type="domain" description="Dinitrogenase iron-molybdenum cofactor biosynthesis" evidence="1">
    <location>
        <begin position="2"/>
        <end position="48"/>
    </location>
</feature>
<dbReference type="SUPFAM" id="SSF53146">
    <property type="entry name" value="Nitrogenase accessory factor-like"/>
    <property type="match status" value="1"/>
</dbReference>
<evidence type="ECO:0000313" key="3">
    <source>
        <dbReference type="Proteomes" id="UP000319130"/>
    </source>
</evidence>
<proteinExistence type="predicted"/>
<dbReference type="Gene3D" id="3.30.420.130">
    <property type="entry name" value="Dinitrogenase iron-molybdenum cofactor biosynthesis domain"/>
    <property type="match status" value="1"/>
</dbReference>
<name>A0A523W6A4_UNCAE</name>
<organism evidence="2 3">
    <name type="scientific">Aerophobetes bacterium</name>
    <dbReference type="NCBI Taxonomy" id="2030807"/>
    <lineage>
        <taxon>Bacteria</taxon>
        <taxon>Candidatus Aerophobota</taxon>
    </lineage>
</organism>
<comment type="caution">
    <text evidence="2">The sequence shown here is derived from an EMBL/GenBank/DDBJ whole genome shotgun (WGS) entry which is preliminary data.</text>
</comment>
<sequence>PTFLKEQGIDVIIAGGMGVRAVGFFDQFGIQVVTGAVGRVKGAVDNFLNGKLKGSEPCH</sequence>
<dbReference type="Proteomes" id="UP000319130">
    <property type="component" value="Unassembled WGS sequence"/>
</dbReference>
<accession>A0A523W6A4</accession>
<dbReference type="Pfam" id="PF02579">
    <property type="entry name" value="Nitro_FeMo-Co"/>
    <property type="match status" value="1"/>
</dbReference>
<evidence type="ECO:0000259" key="1">
    <source>
        <dbReference type="Pfam" id="PF02579"/>
    </source>
</evidence>
<dbReference type="InterPro" id="IPR036105">
    <property type="entry name" value="DiNase_FeMo-co_biosyn_sf"/>
</dbReference>
<feature type="non-terminal residue" evidence="2">
    <location>
        <position position="1"/>
    </location>
</feature>
<reference evidence="2 3" key="1">
    <citation type="submission" date="2019-03" db="EMBL/GenBank/DDBJ databases">
        <title>Metabolic potential of uncultured bacteria and archaea associated with petroleum seepage in deep-sea sediments.</title>
        <authorList>
            <person name="Dong X."/>
            <person name="Hubert C."/>
        </authorList>
    </citation>
    <scope>NUCLEOTIDE SEQUENCE [LARGE SCALE GENOMIC DNA]</scope>
    <source>
        <strain evidence="2">E29_bin52</strain>
    </source>
</reference>
<dbReference type="AlphaFoldDB" id="A0A523W6A4"/>
<protein>
    <submittedName>
        <fullName evidence="2">Dinitrogenase iron-molybdenum cofactor biosynthesis protein</fullName>
    </submittedName>
</protein>
<dbReference type="EMBL" id="SOIZ01000189">
    <property type="protein sequence ID" value="TET62349.1"/>
    <property type="molecule type" value="Genomic_DNA"/>
</dbReference>
<gene>
    <name evidence="2" type="ORF">E3J48_04355</name>
</gene>
<dbReference type="InterPro" id="IPR003731">
    <property type="entry name" value="Di-Nase_FeMo-co_biosynth"/>
</dbReference>